<comment type="caution">
    <text evidence="7">The sequence shown here is derived from an EMBL/GenBank/DDBJ whole genome shotgun (WGS) entry which is preliminary data.</text>
</comment>
<evidence type="ECO:0000259" key="6">
    <source>
        <dbReference type="SMART" id="SM00644"/>
    </source>
</evidence>
<sequence>MYTIDYNSYRAVKGFSRRVRTLVIHYTAANFASSVASLAGAGKVSAHYLIPDPTDSSYSAAGFNELRIFNLVDEQERAWHAGQSAWAKRSNVNDTSIGIEIVNQARDTPTGIVFPAYQPEQIEAVIALALNIIQRYPDMGPTQIVGHADIAPGRKSDPGPAFPWQTLYKAGVGAWYDDNTKAGYLATFSQSLPTRQDIVAKLEQYGYDTCLASSEAGLRNLLRALQMHFRPSSYDGVLDPETAAILYALVDKYC</sequence>
<keyword evidence="8" id="KW-1185">Reference proteome</keyword>
<evidence type="ECO:0000313" key="7">
    <source>
        <dbReference type="EMBL" id="MDD1016423.1"/>
    </source>
</evidence>
<dbReference type="PANTHER" id="PTHR30417">
    <property type="entry name" value="N-ACETYLMURAMOYL-L-ALANINE AMIDASE AMID"/>
    <property type="match status" value="1"/>
</dbReference>
<reference evidence="7 8" key="1">
    <citation type="submission" date="2022-05" db="EMBL/GenBank/DDBJ databases">
        <title>Novel Pseudomonas spp. Isolated from a Rainbow Trout Aquaculture Facility.</title>
        <authorList>
            <person name="Testerman T."/>
            <person name="Graf J."/>
        </authorList>
    </citation>
    <scope>NUCLEOTIDE SEQUENCE [LARGE SCALE GENOMIC DNA]</scope>
    <source>
        <strain evidence="7 8">ID1025</strain>
    </source>
</reference>
<evidence type="ECO:0000313" key="8">
    <source>
        <dbReference type="Proteomes" id="UP001148184"/>
    </source>
</evidence>
<dbReference type="SUPFAM" id="SSF47090">
    <property type="entry name" value="PGBD-like"/>
    <property type="match status" value="1"/>
</dbReference>
<evidence type="ECO:0000256" key="1">
    <source>
        <dbReference type="ARBA" id="ARBA00001561"/>
    </source>
</evidence>
<keyword evidence="4" id="KW-0378">Hydrolase</keyword>
<dbReference type="CDD" id="cd06583">
    <property type="entry name" value="PGRP"/>
    <property type="match status" value="1"/>
</dbReference>
<dbReference type="Gene3D" id="1.10.101.10">
    <property type="entry name" value="PGBD-like superfamily/PGBD"/>
    <property type="match status" value="1"/>
</dbReference>
<keyword evidence="5" id="KW-0961">Cell wall biogenesis/degradation</keyword>
<dbReference type="InterPro" id="IPR036366">
    <property type="entry name" value="PGBDSf"/>
</dbReference>
<comment type="similarity">
    <text evidence="2">Belongs to the N-acetylmuramoyl-L-alanine amidase 2 family.</text>
</comment>
<dbReference type="SUPFAM" id="SSF55846">
    <property type="entry name" value="N-acetylmuramoyl-L-alanine amidase-like"/>
    <property type="match status" value="1"/>
</dbReference>
<evidence type="ECO:0000256" key="3">
    <source>
        <dbReference type="ARBA" id="ARBA00011901"/>
    </source>
</evidence>
<dbReference type="RefSeq" id="WP_273895064.1">
    <property type="nucleotide sequence ID" value="NZ_JAMDGP010000043.1"/>
</dbReference>
<dbReference type="SMART" id="SM00644">
    <property type="entry name" value="Ami_2"/>
    <property type="match status" value="1"/>
</dbReference>
<dbReference type="InterPro" id="IPR002502">
    <property type="entry name" value="Amidase_domain"/>
</dbReference>
<evidence type="ECO:0000256" key="2">
    <source>
        <dbReference type="ARBA" id="ARBA00007553"/>
    </source>
</evidence>
<name>A0ABT5PDP1_9PSED</name>
<dbReference type="PANTHER" id="PTHR30417:SF12">
    <property type="entry name" value="N-ACETYLMURAMOYL-L-ALANINE AMIDASE"/>
    <property type="match status" value="1"/>
</dbReference>
<gene>
    <name evidence="7" type="ORF">M5G17_22320</name>
</gene>
<comment type="catalytic activity">
    <reaction evidence="1">
        <text>Hydrolyzes the link between N-acetylmuramoyl residues and L-amino acid residues in certain cell-wall glycopeptides.</text>
        <dbReference type="EC" id="3.5.1.28"/>
    </reaction>
</comment>
<dbReference type="Gene3D" id="3.40.80.10">
    <property type="entry name" value="Peptidoglycan recognition protein-like"/>
    <property type="match status" value="1"/>
</dbReference>
<dbReference type="InterPro" id="IPR036365">
    <property type="entry name" value="PGBD-like_sf"/>
</dbReference>
<proteinExistence type="inferred from homology"/>
<feature type="domain" description="N-acetylmuramoyl-L-alanine amidase" evidence="6">
    <location>
        <begin position="7"/>
        <end position="159"/>
    </location>
</feature>
<dbReference type="EC" id="3.5.1.28" evidence="3"/>
<dbReference type="Proteomes" id="UP001148184">
    <property type="component" value="Unassembled WGS sequence"/>
</dbReference>
<dbReference type="Pfam" id="PF01510">
    <property type="entry name" value="Amidase_2"/>
    <property type="match status" value="1"/>
</dbReference>
<evidence type="ECO:0000256" key="4">
    <source>
        <dbReference type="ARBA" id="ARBA00022801"/>
    </source>
</evidence>
<accession>A0ABT5PDP1</accession>
<dbReference type="InterPro" id="IPR036505">
    <property type="entry name" value="Amidase/PGRP_sf"/>
</dbReference>
<dbReference type="InterPro" id="IPR051206">
    <property type="entry name" value="NAMLAA_amidase_2"/>
</dbReference>
<organism evidence="7 8">
    <name type="scientific">Pseudomonas rubra</name>
    <dbReference type="NCBI Taxonomy" id="2942627"/>
    <lineage>
        <taxon>Bacteria</taxon>
        <taxon>Pseudomonadati</taxon>
        <taxon>Pseudomonadota</taxon>
        <taxon>Gammaproteobacteria</taxon>
        <taxon>Pseudomonadales</taxon>
        <taxon>Pseudomonadaceae</taxon>
        <taxon>Pseudomonas</taxon>
    </lineage>
</organism>
<evidence type="ECO:0000256" key="5">
    <source>
        <dbReference type="ARBA" id="ARBA00023316"/>
    </source>
</evidence>
<protein>
    <recommendedName>
        <fullName evidence="3">N-acetylmuramoyl-L-alanine amidase</fullName>
        <ecNumber evidence="3">3.5.1.28</ecNumber>
    </recommendedName>
</protein>
<dbReference type="EMBL" id="JAMDGZ010000052">
    <property type="protein sequence ID" value="MDD1016423.1"/>
    <property type="molecule type" value="Genomic_DNA"/>
</dbReference>